<evidence type="ECO:0000313" key="3">
    <source>
        <dbReference type="Proteomes" id="UP000664256"/>
    </source>
</evidence>
<keyword evidence="1" id="KW-0472">Membrane</keyword>
<protein>
    <submittedName>
        <fullName evidence="2">DUF1700 domain-containing protein</fullName>
    </submittedName>
</protein>
<gene>
    <name evidence="2" type="ORF">JZO76_04255</name>
</gene>
<comment type="caution">
    <text evidence="2">The sequence shown here is derived from an EMBL/GenBank/DDBJ whole genome shotgun (WGS) entry which is preliminary data.</text>
</comment>
<keyword evidence="1" id="KW-1133">Transmembrane helix</keyword>
<name>A0ABS3H6R4_9ENTE</name>
<evidence type="ECO:0000313" key="2">
    <source>
        <dbReference type="EMBL" id="MBO0448742.1"/>
    </source>
</evidence>
<dbReference type="RefSeq" id="WP_206902941.1">
    <property type="nucleotide sequence ID" value="NZ_JAFLVT010000006.1"/>
</dbReference>
<feature type="transmembrane region" description="Helical" evidence="1">
    <location>
        <begin position="80"/>
        <end position="106"/>
    </location>
</feature>
<reference evidence="2 3" key="1">
    <citation type="submission" date="2021-03" db="EMBL/GenBank/DDBJ databases">
        <title>Enterococcal diversity collection.</title>
        <authorList>
            <person name="Gilmore M.S."/>
            <person name="Schwartzman J."/>
            <person name="Van Tyne D."/>
            <person name="Martin M."/>
            <person name="Earl A.M."/>
            <person name="Manson A.L."/>
            <person name="Straub T."/>
            <person name="Salamzade R."/>
            <person name="Saavedra J."/>
            <person name="Lebreton F."/>
            <person name="Prichula J."/>
            <person name="Schaufler K."/>
            <person name="Gaca A."/>
            <person name="Sgardioli B."/>
            <person name="Wagenaar J."/>
            <person name="Strong T."/>
        </authorList>
    </citation>
    <scope>NUCLEOTIDE SEQUENCE [LARGE SCALE GENOMIC DNA]</scope>
    <source>
        <strain evidence="2 3">MJM12</strain>
    </source>
</reference>
<dbReference type="Proteomes" id="UP000664256">
    <property type="component" value="Unassembled WGS sequence"/>
</dbReference>
<feature type="transmembrane region" description="Helical" evidence="1">
    <location>
        <begin position="148"/>
        <end position="171"/>
    </location>
</feature>
<keyword evidence="3" id="KW-1185">Reference proteome</keyword>
<proteinExistence type="predicted"/>
<feature type="transmembrane region" description="Helical" evidence="1">
    <location>
        <begin position="113"/>
        <end position="142"/>
    </location>
</feature>
<accession>A0ABS3H6R4</accession>
<organism evidence="2 3">
    <name type="scientific">Candidatus Enterococcus myersii</name>
    <dbReference type="NCBI Taxonomy" id="2815322"/>
    <lineage>
        <taxon>Bacteria</taxon>
        <taxon>Bacillati</taxon>
        <taxon>Bacillota</taxon>
        <taxon>Bacilli</taxon>
        <taxon>Lactobacillales</taxon>
        <taxon>Enterococcaceae</taxon>
        <taxon>Enterococcus</taxon>
    </lineage>
</organism>
<sequence length="201" mass="21624">MDRRQFLANLMAALPAGVDQLEASEFIDYYDEVIRDFIADGYTEAEAVAMVGDSAEIVAQSEFFKGDFLRNTPQTAVKKVAPWVIILLILGFPLWGSLALAAFCLFISAYIILWVPLIITGSFTLAGIIGGPFAMLTSFFAFGDGLGIGLLQFGSGALLLGLGLICGVITWKIGGSLLKITFNLTKFIIGKMKGQVTAYGF</sequence>
<keyword evidence="1" id="KW-0812">Transmembrane</keyword>
<dbReference type="EMBL" id="JAFLVT010000006">
    <property type="protein sequence ID" value="MBO0448742.1"/>
    <property type="molecule type" value="Genomic_DNA"/>
</dbReference>
<evidence type="ECO:0000256" key="1">
    <source>
        <dbReference type="SAM" id="Phobius"/>
    </source>
</evidence>